<protein>
    <recommendedName>
        <fullName evidence="4">Pleckstrin homology and RhoGEF domain containing G7</fullName>
    </recommendedName>
</protein>
<evidence type="ECO:0000313" key="2">
    <source>
        <dbReference type="Ensembl" id="ENSAMEP00000035294.1"/>
    </source>
</evidence>
<accession>A0A7N5P7C7</accession>
<dbReference type="InParanoid" id="A0A7N5P7C7"/>
<name>A0A7N5P7C7_AILME</name>
<proteinExistence type="predicted"/>
<dbReference type="AlphaFoldDB" id="A0A7N5P7C7"/>
<sequence>RGKMEPSCPEVQTQGYGAAPQLPLRSLSKKPCENQGSLLHSDQQALGRVSASHMLRRLRGNGCGTSHSLSQQETLEMPTGKEPGSWKEPAGSPCYFSKSLPGSPKNSSHSLLPLRLHSSLPPDPERALHTADSFEPHPVPQPISEGSLPQASLPPPSPATWPPGPQREALRLSRCICLYLLSCHENCS</sequence>
<evidence type="ECO:0000313" key="3">
    <source>
        <dbReference type="Proteomes" id="UP000008912"/>
    </source>
</evidence>
<feature type="compositionally biased region" description="Pro residues" evidence="1">
    <location>
        <begin position="152"/>
        <end position="165"/>
    </location>
</feature>
<feature type="region of interest" description="Disordered" evidence="1">
    <location>
        <begin position="1"/>
        <end position="45"/>
    </location>
</feature>
<reference evidence="2" key="3">
    <citation type="submission" date="2025-09" db="UniProtKB">
        <authorList>
            <consortium name="Ensembl"/>
        </authorList>
    </citation>
    <scope>IDENTIFICATION</scope>
</reference>
<dbReference type="GeneTree" id="ENSGT00430000032851"/>
<feature type="region of interest" description="Disordered" evidence="1">
    <location>
        <begin position="58"/>
        <end position="165"/>
    </location>
</feature>
<feature type="compositionally biased region" description="Basic and acidic residues" evidence="1">
    <location>
        <begin position="123"/>
        <end position="135"/>
    </location>
</feature>
<reference evidence="2" key="2">
    <citation type="submission" date="2025-08" db="UniProtKB">
        <authorList>
            <consortium name="Ensembl"/>
        </authorList>
    </citation>
    <scope>IDENTIFICATION</scope>
</reference>
<feature type="compositionally biased region" description="Polar residues" evidence="1">
    <location>
        <begin position="64"/>
        <end position="74"/>
    </location>
</feature>
<evidence type="ECO:0008006" key="4">
    <source>
        <dbReference type="Google" id="ProtNLM"/>
    </source>
</evidence>
<evidence type="ECO:0000256" key="1">
    <source>
        <dbReference type="SAM" id="MobiDB-lite"/>
    </source>
</evidence>
<dbReference type="Proteomes" id="UP000008912">
    <property type="component" value="Unassembled WGS sequence"/>
</dbReference>
<organism evidence="2 3">
    <name type="scientific">Ailuropoda melanoleuca</name>
    <name type="common">Giant panda</name>
    <dbReference type="NCBI Taxonomy" id="9646"/>
    <lineage>
        <taxon>Eukaryota</taxon>
        <taxon>Metazoa</taxon>
        <taxon>Chordata</taxon>
        <taxon>Craniata</taxon>
        <taxon>Vertebrata</taxon>
        <taxon>Euteleostomi</taxon>
        <taxon>Mammalia</taxon>
        <taxon>Eutheria</taxon>
        <taxon>Laurasiatheria</taxon>
        <taxon>Carnivora</taxon>
        <taxon>Caniformia</taxon>
        <taxon>Ursidae</taxon>
        <taxon>Ailuropoda</taxon>
    </lineage>
</organism>
<dbReference type="Pfam" id="PF15720">
    <property type="entry name" value="DUF4675"/>
    <property type="match status" value="1"/>
</dbReference>
<feature type="compositionally biased region" description="Polar residues" evidence="1">
    <location>
        <begin position="34"/>
        <end position="44"/>
    </location>
</feature>
<keyword evidence="3" id="KW-1185">Reference proteome</keyword>
<reference evidence="2 3" key="1">
    <citation type="journal article" date="2010" name="Nature">
        <title>The sequence and de novo assembly of the giant panda genome.</title>
        <authorList>
            <person name="Li R."/>
            <person name="Fan W."/>
            <person name="Tian G."/>
            <person name="Zhu H."/>
            <person name="He L."/>
            <person name="Cai J."/>
            <person name="Huang Q."/>
            <person name="Cai Q."/>
            <person name="Li B."/>
            <person name="Bai Y."/>
            <person name="Zhang Z."/>
            <person name="Zhang Y."/>
            <person name="Wang W."/>
            <person name="Li J."/>
            <person name="Wei F."/>
            <person name="Li H."/>
            <person name="Jian M."/>
            <person name="Li J."/>
            <person name="Zhang Z."/>
            <person name="Nielsen R."/>
            <person name="Li D."/>
            <person name="Gu W."/>
            <person name="Yang Z."/>
            <person name="Xuan Z."/>
            <person name="Ryder O.A."/>
            <person name="Leung F.C."/>
            <person name="Zhou Y."/>
            <person name="Cao J."/>
            <person name="Sun X."/>
            <person name="Fu Y."/>
            <person name="Fang X."/>
            <person name="Guo X."/>
            <person name="Wang B."/>
            <person name="Hou R."/>
            <person name="Shen F."/>
            <person name="Mu B."/>
            <person name="Ni P."/>
            <person name="Lin R."/>
            <person name="Qian W."/>
            <person name="Wang G."/>
            <person name="Yu C."/>
            <person name="Nie W."/>
            <person name="Wang J."/>
            <person name="Wu Z."/>
            <person name="Liang H."/>
            <person name="Min J."/>
            <person name="Wu Q."/>
            <person name="Cheng S."/>
            <person name="Ruan J."/>
            <person name="Wang M."/>
            <person name="Shi Z."/>
            <person name="Wen M."/>
            <person name="Liu B."/>
            <person name="Ren X."/>
            <person name="Zheng H."/>
            <person name="Dong D."/>
            <person name="Cook K."/>
            <person name="Shan G."/>
            <person name="Zhang H."/>
            <person name="Kosiol C."/>
            <person name="Xie X."/>
            <person name="Lu Z."/>
            <person name="Zheng H."/>
            <person name="Li Y."/>
            <person name="Steiner C.C."/>
            <person name="Lam T.T."/>
            <person name="Lin S."/>
            <person name="Zhang Q."/>
            <person name="Li G."/>
            <person name="Tian J."/>
            <person name="Gong T."/>
            <person name="Liu H."/>
            <person name="Zhang D."/>
            <person name="Fang L."/>
            <person name="Ye C."/>
            <person name="Zhang J."/>
            <person name="Hu W."/>
            <person name="Xu A."/>
            <person name="Ren Y."/>
            <person name="Zhang G."/>
            <person name="Bruford M.W."/>
            <person name="Li Q."/>
            <person name="Ma L."/>
            <person name="Guo Y."/>
            <person name="An N."/>
            <person name="Hu Y."/>
            <person name="Zheng Y."/>
            <person name="Shi Y."/>
            <person name="Li Z."/>
            <person name="Liu Q."/>
            <person name="Chen Y."/>
            <person name="Zhao J."/>
            <person name="Qu N."/>
            <person name="Zhao S."/>
            <person name="Tian F."/>
            <person name="Wang X."/>
            <person name="Wang H."/>
            <person name="Xu L."/>
            <person name="Liu X."/>
            <person name="Vinar T."/>
            <person name="Wang Y."/>
            <person name="Lam T.W."/>
            <person name="Yiu S.M."/>
            <person name="Liu S."/>
            <person name="Zhang H."/>
            <person name="Li D."/>
            <person name="Huang Y."/>
            <person name="Wang X."/>
            <person name="Yang G."/>
            <person name="Jiang Z."/>
            <person name="Wang J."/>
            <person name="Qin N."/>
            <person name="Li L."/>
            <person name="Li J."/>
            <person name="Bolund L."/>
            <person name="Kristiansen K."/>
            <person name="Wong G.K."/>
            <person name="Olson M."/>
            <person name="Zhang X."/>
            <person name="Li S."/>
            <person name="Yang H."/>
            <person name="Wang J."/>
            <person name="Wang J."/>
        </authorList>
    </citation>
    <scope>NUCLEOTIDE SEQUENCE [LARGE SCALE GENOMIC DNA]</scope>
</reference>
<feature type="compositionally biased region" description="Low complexity" evidence="1">
    <location>
        <begin position="107"/>
        <end position="120"/>
    </location>
</feature>
<dbReference type="Ensembl" id="ENSAMET00000030281.1">
    <property type="protein sequence ID" value="ENSAMEP00000035294.1"/>
    <property type="gene ID" value="ENSAMEG00000024259.1"/>
</dbReference>